<evidence type="ECO:0000256" key="5">
    <source>
        <dbReference type="ARBA" id="ARBA00022840"/>
    </source>
</evidence>
<dbReference type="Pfam" id="PF09179">
    <property type="entry name" value="TilS"/>
    <property type="match status" value="1"/>
</dbReference>
<dbReference type="InterPro" id="IPR014729">
    <property type="entry name" value="Rossmann-like_a/b/a_fold"/>
</dbReference>
<dbReference type="Gene3D" id="1.20.59.20">
    <property type="match status" value="1"/>
</dbReference>
<keyword evidence="4 7" id="KW-0547">Nucleotide-binding</keyword>
<dbReference type="GO" id="GO:0005524">
    <property type="term" value="F:ATP binding"/>
    <property type="evidence" value="ECO:0007669"/>
    <property type="project" value="UniProtKB-UniRule"/>
</dbReference>
<keyword evidence="2 7" id="KW-0436">Ligase</keyword>
<feature type="binding site" evidence="7">
    <location>
        <begin position="22"/>
        <end position="27"/>
    </location>
    <ligand>
        <name>ATP</name>
        <dbReference type="ChEBI" id="CHEBI:30616"/>
    </ligand>
</feature>
<dbReference type="AlphaFoldDB" id="A0A838Y497"/>
<keyword evidence="1 7" id="KW-0963">Cytoplasm</keyword>
<dbReference type="CDD" id="cd01992">
    <property type="entry name" value="TilS_N"/>
    <property type="match status" value="1"/>
</dbReference>
<dbReference type="NCBIfam" id="TIGR02432">
    <property type="entry name" value="lysidine_TilS_N"/>
    <property type="match status" value="1"/>
</dbReference>
<dbReference type="EC" id="6.3.4.19" evidence="7"/>
<evidence type="ECO:0000256" key="3">
    <source>
        <dbReference type="ARBA" id="ARBA00022694"/>
    </source>
</evidence>
<evidence type="ECO:0000313" key="11">
    <source>
        <dbReference type="Proteomes" id="UP000551848"/>
    </source>
</evidence>
<comment type="domain">
    <text evidence="7">The N-terminal region contains the highly conserved SGGXDS motif, predicted to be a P-loop motif involved in ATP binding.</text>
</comment>
<evidence type="ECO:0000256" key="6">
    <source>
        <dbReference type="ARBA" id="ARBA00048539"/>
    </source>
</evidence>
<keyword evidence="3 7" id="KW-0819">tRNA processing</keyword>
<evidence type="ECO:0000259" key="9">
    <source>
        <dbReference type="Pfam" id="PF09179"/>
    </source>
</evidence>
<comment type="subcellular location">
    <subcellularLocation>
        <location evidence="7">Cytoplasm</location>
    </subcellularLocation>
</comment>
<dbReference type="GO" id="GO:0032267">
    <property type="term" value="F:tRNA(Ile)-lysidine synthase activity"/>
    <property type="evidence" value="ECO:0007669"/>
    <property type="project" value="UniProtKB-EC"/>
</dbReference>
<evidence type="ECO:0000256" key="7">
    <source>
        <dbReference type="HAMAP-Rule" id="MF_01161"/>
    </source>
</evidence>
<dbReference type="InterPro" id="IPR011063">
    <property type="entry name" value="TilS/TtcA_N"/>
</dbReference>
<sequence length="321" mass="36880">MFDPEAFFDLVDPNKNIIVAFSGGGDSSALLHFCYKLSLEKRFYSRLSAIHVNHSLNKNSDLWEDHCRKFCKDRSINFQSHVVDINPKKSGLESAARNARYSIFKTVLEKNDQLLMAHHADDVAETVLYRLLRGTGLDGLQGPVKKRTLGKGTLLRPWLGYSKSQLFEYLSFQNIDFVTDNTNFEVNQDRNFIRNEVLKTILSRWPNASTQIQKTADLVAKHKLAHDYLIVRQFGENIKGSKLERKFLLDLDEEICTEIIRFWIKANNLAMPNKKIIGEILKAFIFSNPSSKTRVNWSRADNDQKSAFLTFSDGDLILNEK</sequence>
<feature type="domain" description="tRNA(Ile)-lysidine/2-thiocytidine synthase N-terminal" evidence="8">
    <location>
        <begin position="17"/>
        <end position="196"/>
    </location>
</feature>
<comment type="catalytic activity">
    <reaction evidence="6 7">
        <text>cytidine(34) in tRNA(Ile2) + L-lysine + ATP = lysidine(34) in tRNA(Ile2) + AMP + diphosphate + H(+)</text>
        <dbReference type="Rhea" id="RHEA:43744"/>
        <dbReference type="Rhea" id="RHEA-COMP:10625"/>
        <dbReference type="Rhea" id="RHEA-COMP:10670"/>
        <dbReference type="ChEBI" id="CHEBI:15378"/>
        <dbReference type="ChEBI" id="CHEBI:30616"/>
        <dbReference type="ChEBI" id="CHEBI:32551"/>
        <dbReference type="ChEBI" id="CHEBI:33019"/>
        <dbReference type="ChEBI" id="CHEBI:82748"/>
        <dbReference type="ChEBI" id="CHEBI:83665"/>
        <dbReference type="ChEBI" id="CHEBI:456215"/>
        <dbReference type="EC" id="6.3.4.19"/>
    </reaction>
</comment>
<dbReference type="InterPro" id="IPR012795">
    <property type="entry name" value="tRNA_Ile_lys_synt_N"/>
</dbReference>
<evidence type="ECO:0000313" key="10">
    <source>
        <dbReference type="EMBL" id="MBA4692143.1"/>
    </source>
</evidence>
<dbReference type="InterPro" id="IPR015262">
    <property type="entry name" value="tRNA_Ile_lys_synt_subst-bd"/>
</dbReference>
<accession>A0A838Y497</accession>
<dbReference type="PANTHER" id="PTHR43033:SF1">
    <property type="entry name" value="TRNA(ILE)-LYSIDINE SYNTHASE-RELATED"/>
    <property type="match status" value="1"/>
</dbReference>
<comment type="similarity">
    <text evidence="7">Belongs to the tRNA(Ile)-lysidine synthase family.</text>
</comment>
<proteinExistence type="inferred from homology"/>
<gene>
    <name evidence="7 10" type="primary">tilS</name>
    <name evidence="10" type="ORF">H2072_00170</name>
</gene>
<organism evidence="10 11">
    <name type="scientific">SAR86 cluster bacterium</name>
    <dbReference type="NCBI Taxonomy" id="2030880"/>
    <lineage>
        <taxon>Bacteria</taxon>
        <taxon>Pseudomonadati</taxon>
        <taxon>Pseudomonadota</taxon>
        <taxon>Gammaproteobacteria</taxon>
        <taxon>SAR86 cluster</taxon>
    </lineage>
</organism>
<dbReference type="Proteomes" id="UP000551848">
    <property type="component" value="Unassembled WGS sequence"/>
</dbReference>
<reference evidence="10 11" key="1">
    <citation type="submission" date="2020-06" db="EMBL/GenBank/DDBJ databases">
        <title>Dysbiosis in marine aquaculture revealed through microbiome analysis: reverse ecology for environmental sustainability.</title>
        <authorList>
            <person name="Haro-Moreno J.M."/>
            <person name="Coutinho F.H."/>
            <person name="Zaragoza-Solas A."/>
            <person name="Picazo A."/>
            <person name="Almagro-Moreno S."/>
            <person name="Lopez-Perez M."/>
        </authorList>
    </citation>
    <scope>NUCLEOTIDE SEQUENCE [LARGE SCALE GENOMIC DNA]</scope>
    <source>
        <strain evidence="10">MCMED-G41</strain>
    </source>
</reference>
<dbReference type="InterPro" id="IPR012094">
    <property type="entry name" value="tRNA_Ile_lys_synt"/>
</dbReference>
<dbReference type="EMBL" id="JACETL010000001">
    <property type="protein sequence ID" value="MBA4692143.1"/>
    <property type="molecule type" value="Genomic_DNA"/>
</dbReference>
<evidence type="ECO:0000256" key="4">
    <source>
        <dbReference type="ARBA" id="ARBA00022741"/>
    </source>
</evidence>
<dbReference type="SUPFAM" id="SSF82829">
    <property type="entry name" value="MesJ substrate recognition domain-like"/>
    <property type="match status" value="1"/>
</dbReference>
<evidence type="ECO:0000259" key="8">
    <source>
        <dbReference type="Pfam" id="PF01171"/>
    </source>
</evidence>
<evidence type="ECO:0000256" key="2">
    <source>
        <dbReference type="ARBA" id="ARBA00022598"/>
    </source>
</evidence>
<dbReference type="Gene3D" id="3.40.50.620">
    <property type="entry name" value="HUPs"/>
    <property type="match status" value="1"/>
</dbReference>
<feature type="domain" description="tRNA(Ile)-lysidine synthase substrate-binding" evidence="9">
    <location>
        <begin position="248"/>
        <end position="298"/>
    </location>
</feature>
<dbReference type="SUPFAM" id="SSF52402">
    <property type="entry name" value="Adenine nucleotide alpha hydrolases-like"/>
    <property type="match status" value="1"/>
</dbReference>
<dbReference type="HAMAP" id="MF_01161">
    <property type="entry name" value="tRNA_Ile_lys_synt"/>
    <property type="match status" value="1"/>
</dbReference>
<keyword evidence="5 7" id="KW-0067">ATP-binding</keyword>
<dbReference type="PANTHER" id="PTHR43033">
    <property type="entry name" value="TRNA(ILE)-LYSIDINE SYNTHASE-RELATED"/>
    <property type="match status" value="1"/>
</dbReference>
<dbReference type="GO" id="GO:0006400">
    <property type="term" value="P:tRNA modification"/>
    <property type="evidence" value="ECO:0007669"/>
    <property type="project" value="UniProtKB-UniRule"/>
</dbReference>
<protein>
    <recommendedName>
        <fullName evidence="7">tRNA(Ile)-lysidine synthase</fullName>
        <ecNumber evidence="7">6.3.4.19</ecNumber>
    </recommendedName>
    <alternativeName>
        <fullName evidence="7">tRNA(Ile)-2-lysyl-cytidine synthase</fullName>
    </alternativeName>
    <alternativeName>
        <fullName evidence="7">tRNA(Ile)-lysidine synthetase</fullName>
    </alternativeName>
</protein>
<evidence type="ECO:0000256" key="1">
    <source>
        <dbReference type="ARBA" id="ARBA00022490"/>
    </source>
</evidence>
<comment type="caution">
    <text evidence="10">The sequence shown here is derived from an EMBL/GenBank/DDBJ whole genome shotgun (WGS) entry which is preliminary data.</text>
</comment>
<dbReference type="GO" id="GO:0005737">
    <property type="term" value="C:cytoplasm"/>
    <property type="evidence" value="ECO:0007669"/>
    <property type="project" value="UniProtKB-SubCell"/>
</dbReference>
<name>A0A838Y497_9GAMM</name>
<dbReference type="Pfam" id="PF01171">
    <property type="entry name" value="ATP_bind_3"/>
    <property type="match status" value="1"/>
</dbReference>
<comment type="function">
    <text evidence="7">Ligates lysine onto the cytidine present at position 34 of the AUA codon-specific tRNA(Ile) that contains the anticodon CAU, in an ATP-dependent manner. Cytidine is converted to lysidine, thus changing the amino acid specificity of the tRNA from methionine to isoleucine.</text>
</comment>